<dbReference type="RefSeq" id="WP_146294795.1">
    <property type="nucleotide sequence ID" value="NZ_CP042326.1"/>
</dbReference>
<dbReference type="Proteomes" id="UP000318453">
    <property type="component" value="Chromosome"/>
</dbReference>
<gene>
    <name evidence="2" type="ORF">FRE64_04120</name>
</gene>
<dbReference type="AlphaFoldDB" id="A0A5B8NM73"/>
<dbReference type="EMBL" id="CP042326">
    <property type="protein sequence ID" value="QDZ39189.1"/>
    <property type="molecule type" value="Genomic_DNA"/>
</dbReference>
<name>A0A5B8NM73_9CHRO</name>
<dbReference type="Pfam" id="PF14332">
    <property type="entry name" value="DUF4388"/>
    <property type="match status" value="1"/>
</dbReference>
<dbReference type="KEGG" id="enn:FRE64_04120"/>
<accession>A0A5B8NM73</accession>
<evidence type="ECO:0000313" key="3">
    <source>
        <dbReference type="Proteomes" id="UP000318453"/>
    </source>
</evidence>
<keyword evidence="3" id="KW-1185">Reference proteome</keyword>
<dbReference type="OrthoDB" id="424057at2"/>
<dbReference type="InterPro" id="IPR025497">
    <property type="entry name" value="PatA-like_N"/>
</dbReference>
<protein>
    <submittedName>
        <fullName evidence="2">DUF4388 domain-containing protein</fullName>
    </submittedName>
</protein>
<sequence>MALSGFLNDFSLGETFQVLEQGEKTGLLSIRELKPTNLSKQETAPDQKYYIWFKQGRIIAAADRKDHQGLQTLMTKRGWVREETLKEIYQNSKGDKPLGLSLKSQGLLDHNQLKLLFVTQVMQQVCSLFKLDRGFFLFEQGVAPSFAEMTGLSKPATELTLMGLRMLKNWTPLADKLPEANSGLISLINTEPSYTLSAEEWEVWKYSNGKTALSTMANKLQIPLEKVQQIAFRLIVIGIVEELPMAEMLPPETDTTSEEEIQEPATVSHSFLNQLTSFLQSKAQ</sequence>
<organism evidence="2 3">
    <name type="scientific">Euhalothece natronophila Z-M001</name>
    <dbReference type="NCBI Taxonomy" id="522448"/>
    <lineage>
        <taxon>Bacteria</taxon>
        <taxon>Bacillati</taxon>
        <taxon>Cyanobacteriota</taxon>
        <taxon>Cyanophyceae</taxon>
        <taxon>Oscillatoriophycideae</taxon>
        <taxon>Chroococcales</taxon>
        <taxon>Halothecacae</taxon>
        <taxon>Halothece cluster</taxon>
        <taxon>Euhalothece</taxon>
    </lineage>
</organism>
<proteinExistence type="predicted"/>
<evidence type="ECO:0000259" key="1">
    <source>
        <dbReference type="Pfam" id="PF14332"/>
    </source>
</evidence>
<feature type="domain" description="PatA-like N-terminal" evidence="1">
    <location>
        <begin position="4"/>
        <end position="170"/>
    </location>
</feature>
<evidence type="ECO:0000313" key="2">
    <source>
        <dbReference type="EMBL" id="QDZ39189.1"/>
    </source>
</evidence>
<reference evidence="2 3" key="1">
    <citation type="submission" date="2019-08" db="EMBL/GenBank/DDBJ databases">
        <title>Carotenoids and Carotenoid Binding Proteins in the Halophilic Cyanobacterium Euhalothece sp. ZM00.</title>
        <authorList>
            <person name="Cho S.M."/>
            <person name="Song J.Y."/>
            <person name="Park Y.-I."/>
        </authorList>
    </citation>
    <scope>NUCLEOTIDE SEQUENCE [LARGE SCALE GENOMIC DNA]</scope>
    <source>
        <strain evidence="2 3">Z-M001</strain>
    </source>
</reference>